<dbReference type="Gene3D" id="1.10.260.40">
    <property type="entry name" value="lambda repressor-like DNA-binding domains"/>
    <property type="match status" value="1"/>
</dbReference>
<evidence type="ECO:0000313" key="2">
    <source>
        <dbReference type="EMBL" id="NMM93431.1"/>
    </source>
</evidence>
<accession>A0A7Y0EQE9</accession>
<dbReference type="CDD" id="cd00093">
    <property type="entry name" value="HTH_XRE"/>
    <property type="match status" value="1"/>
</dbReference>
<dbReference type="InterPro" id="IPR010982">
    <property type="entry name" value="Lambda_DNA-bd_dom_sf"/>
</dbReference>
<name>A0A7Y0EQE9_9BIFI</name>
<dbReference type="RefSeq" id="WP_169171441.1">
    <property type="nucleotide sequence ID" value="NZ_JAAIII010000001.1"/>
</dbReference>
<sequence>MPRNTPIDEPWSAYIKEVGLNLQRLRISKGLSQERTAYDAGLSRYTYQKFEKGESMPGTPANPSLHNIMAIAQVLEADLEEILPRPWPDLHAR</sequence>
<reference evidence="2 3" key="1">
    <citation type="submission" date="2020-02" db="EMBL/GenBank/DDBJ databases">
        <title>Characterization of phylogenetic diversity of novel bifidobacterial species isolated in Czech ZOOs.</title>
        <authorList>
            <person name="Lugli G.A."/>
            <person name="Vera N.B."/>
            <person name="Ventura M."/>
        </authorList>
    </citation>
    <scope>NUCLEOTIDE SEQUENCE [LARGE SCALE GENOMIC DNA]</scope>
    <source>
        <strain evidence="2 3">DSM 109957</strain>
    </source>
</reference>
<protein>
    <submittedName>
        <fullName evidence="2">XRE family transcriptional regulator</fullName>
    </submittedName>
</protein>
<dbReference type="GO" id="GO:0003677">
    <property type="term" value="F:DNA binding"/>
    <property type="evidence" value="ECO:0007669"/>
    <property type="project" value="InterPro"/>
</dbReference>
<dbReference type="SUPFAM" id="SSF47413">
    <property type="entry name" value="lambda repressor-like DNA-binding domains"/>
    <property type="match status" value="1"/>
</dbReference>
<proteinExistence type="predicted"/>
<evidence type="ECO:0000259" key="1">
    <source>
        <dbReference type="PROSITE" id="PS50943"/>
    </source>
</evidence>
<comment type="caution">
    <text evidence="2">The sequence shown here is derived from an EMBL/GenBank/DDBJ whole genome shotgun (WGS) entry which is preliminary data.</text>
</comment>
<gene>
    <name evidence="2" type="ORF">G1C95_0616</name>
</gene>
<dbReference type="InterPro" id="IPR001387">
    <property type="entry name" value="Cro/C1-type_HTH"/>
</dbReference>
<dbReference type="SMART" id="SM00530">
    <property type="entry name" value="HTH_XRE"/>
    <property type="match status" value="1"/>
</dbReference>
<dbReference type="Pfam" id="PF13560">
    <property type="entry name" value="HTH_31"/>
    <property type="match status" value="1"/>
</dbReference>
<evidence type="ECO:0000313" key="3">
    <source>
        <dbReference type="Proteomes" id="UP000532194"/>
    </source>
</evidence>
<dbReference type="PROSITE" id="PS50943">
    <property type="entry name" value="HTH_CROC1"/>
    <property type="match status" value="1"/>
</dbReference>
<keyword evidence="3" id="KW-1185">Reference proteome</keyword>
<organism evidence="2 3">
    <name type="scientific">Bifidobacterium oedipodis</name>
    <dbReference type="NCBI Taxonomy" id="2675322"/>
    <lineage>
        <taxon>Bacteria</taxon>
        <taxon>Bacillati</taxon>
        <taxon>Actinomycetota</taxon>
        <taxon>Actinomycetes</taxon>
        <taxon>Bifidobacteriales</taxon>
        <taxon>Bifidobacteriaceae</taxon>
        <taxon>Bifidobacterium</taxon>
    </lineage>
</organism>
<dbReference type="EMBL" id="JAAIII010000001">
    <property type="protein sequence ID" value="NMM93431.1"/>
    <property type="molecule type" value="Genomic_DNA"/>
</dbReference>
<feature type="domain" description="HTH cro/C1-type" evidence="1">
    <location>
        <begin position="22"/>
        <end position="82"/>
    </location>
</feature>
<dbReference type="AlphaFoldDB" id="A0A7Y0EQE9"/>
<dbReference type="Proteomes" id="UP000532194">
    <property type="component" value="Unassembled WGS sequence"/>
</dbReference>